<proteinExistence type="predicted"/>
<feature type="compositionally biased region" description="Polar residues" evidence="1">
    <location>
        <begin position="76"/>
        <end position="106"/>
    </location>
</feature>
<name>A0A9Q1CC59_HOLLE</name>
<feature type="transmembrane region" description="Helical" evidence="2">
    <location>
        <begin position="12"/>
        <end position="37"/>
    </location>
</feature>
<protein>
    <submittedName>
        <fullName evidence="3">Uncharacterized protein</fullName>
    </submittedName>
</protein>
<dbReference type="EMBL" id="JAIZAY010000005">
    <property type="protein sequence ID" value="KAJ8042202.1"/>
    <property type="molecule type" value="Genomic_DNA"/>
</dbReference>
<dbReference type="Proteomes" id="UP001152320">
    <property type="component" value="Chromosome 5"/>
</dbReference>
<keyword evidence="4" id="KW-1185">Reference proteome</keyword>
<evidence type="ECO:0000313" key="3">
    <source>
        <dbReference type="EMBL" id="KAJ8042202.1"/>
    </source>
</evidence>
<reference evidence="3" key="1">
    <citation type="submission" date="2021-10" db="EMBL/GenBank/DDBJ databases">
        <title>Tropical sea cucumber genome reveals ecological adaptation and Cuvierian tubules defense mechanism.</title>
        <authorList>
            <person name="Chen T."/>
        </authorList>
    </citation>
    <scope>NUCLEOTIDE SEQUENCE</scope>
    <source>
        <strain evidence="3">Nanhai2018</strain>
        <tissue evidence="3">Muscle</tissue>
    </source>
</reference>
<dbReference type="AlphaFoldDB" id="A0A9Q1CC59"/>
<accession>A0A9Q1CC59</accession>
<keyword evidence="2" id="KW-0472">Membrane</keyword>
<organism evidence="3 4">
    <name type="scientific">Holothuria leucospilota</name>
    <name type="common">Black long sea cucumber</name>
    <name type="synonym">Mertensiothuria leucospilota</name>
    <dbReference type="NCBI Taxonomy" id="206669"/>
    <lineage>
        <taxon>Eukaryota</taxon>
        <taxon>Metazoa</taxon>
        <taxon>Echinodermata</taxon>
        <taxon>Eleutherozoa</taxon>
        <taxon>Echinozoa</taxon>
        <taxon>Holothuroidea</taxon>
        <taxon>Aspidochirotacea</taxon>
        <taxon>Aspidochirotida</taxon>
        <taxon>Holothuriidae</taxon>
        <taxon>Holothuria</taxon>
    </lineage>
</organism>
<keyword evidence="2" id="KW-1133">Transmembrane helix</keyword>
<evidence type="ECO:0000256" key="1">
    <source>
        <dbReference type="SAM" id="MobiDB-lite"/>
    </source>
</evidence>
<gene>
    <name evidence="3" type="ORF">HOLleu_13205</name>
</gene>
<feature type="region of interest" description="Disordered" evidence="1">
    <location>
        <begin position="48"/>
        <end position="122"/>
    </location>
</feature>
<sequence>MSKLRMDHVTMYLVIAAAVGFLLWILTLCIICCICCCKCKTSFHNKRKQNKREGIKQGPPTAPPPGEAPRPKGTGPTPNNEPVDSGKATQSLHGPGSLNLNGTTRTIMYDDPPTSRSRDDEVSIKVDKVKSFCLGDDLYDNDRSQNNRLASYLEKGRSSSIAVDSLSLSPFKSTQNDIKPSHRTISDQDLEIKGVPVFPEAGIQKSFISSKENNDSKVSTVANAPENLYDIVDVPVP</sequence>
<evidence type="ECO:0000256" key="2">
    <source>
        <dbReference type="SAM" id="Phobius"/>
    </source>
</evidence>
<evidence type="ECO:0000313" key="4">
    <source>
        <dbReference type="Proteomes" id="UP001152320"/>
    </source>
</evidence>
<comment type="caution">
    <text evidence="3">The sequence shown here is derived from an EMBL/GenBank/DDBJ whole genome shotgun (WGS) entry which is preliminary data.</text>
</comment>
<keyword evidence="2" id="KW-0812">Transmembrane</keyword>